<proteinExistence type="predicted"/>
<reference evidence="2" key="1">
    <citation type="submission" date="2018-05" db="EMBL/GenBank/DDBJ databases">
        <authorList>
            <person name="Lanie J.A."/>
            <person name="Ng W.-L."/>
            <person name="Kazmierczak K.M."/>
            <person name="Andrzejewski T.M."/>
            <person name="Davidsen T.M."/>
            <person name="Wayne K.J."/>
            <person name="Tettelin H."/>
            <person name="Glass J.I."/>
            <person name="Rusch D."/>
            <person name="Podicherti R."/>
            <person name="Tsui H.-C.T."/>
            <person name="Winkler M.E."/>
        </authorList>
    </citation>
    <scope>NUCLEOTIDE SEQUENCE</scope>
</reference>
<name>A0A382MB41_9ZZZZ</name>
<accession>A0A382MB41</accession>
<evidence type="ECO:0000313" key="2">
    <source>
        <dbReference type="EMBL" id="SVC46046.1"/>
    </source>
</evidence>
<evidence type="ECO:0008006" key="3">
    <source>
        <dbReference type="Google" id="ProtNLM"/>
    </source>
</evidence>
<dbReference type="EMBL" id="UINC01092452">
    <property type="protein sequence ID" value="SVC46046.1"/>
    <property type="molecule type" value="Genomic_DNA"/>
</dbReference>
<organism evidence="2">
    <name type="scientific">marine metagenome</name>
    <dbReference type="NCBI Taxonomy" id="408172"/>
    <lineage>
        <taxon>unclassified sequences</taxon>
        <taxon>metagenomes</taxon>
        <taxon>ecological metagenomes</taxon>
    </lineage>
</organism>
<feature type="transmembrane region" description="Helical" evidence="1">
    <location>
        <begin position="28"/>
        <end position="45"/>
    </location>
</feature>
<gene>
    <name evidence="2" type="ORF">METZ01_LOCUS298900</name>
</gene>
<keyword evidence="1" id="KW-0812">Transmembrane</keyword>
<protein>
    <recommendedName>
        <fullName evidence="3">DUF58 domain-containing protein</fullName>
    </recommendedName>
</protein>
<dbReference type="AlphaFoldDB" id="A0A382MB41"/>
<keyword evidence="1" id="KW-1133">Transmembrane helix</keyword>
<keyword evidence="1" id="KW-0472">Membrane</keyword>
<sequence length="81" mass="9105">MRKQFLLFSLVTVGGTAAAGYLWTPALWAYVIFAPIVLLGLFDMLQTRRTIVRNFPILGRVLDFTQCWSITTMAPAEIPLT</sequence>
<evidence type="ECO:0000256" key="1">
    <source>
        <dbReference type="SAM" id="Phobius"/>
    </source>
</evidence>